<evidence type="ECO:0000259" key="2">
    <source>
        <dbReference type="Pfam" id="PF02517"/>
    </source>
</evidence>
<dbReference type="EC" id="3.4.-.-" evidence="3"/>
<keyword evidence="3" id="KW-0378">Hydrolase</keyword>
<name>A0ABY9NNQ2_9PSED</name>
<feature type="transmembrane region" description="Helical" evidence="1">
    <location>
        <begin position="6"/>
        <end position="27"/>
    </location>
</feature>
<feature type="transmembrane region" description="Helical" evidence="1">
    <location>
        <begin position="137"/>
        <end position="155"/>
    </location>
</feature>
<keyword evidence="4" id="KW-1185">Reference proteome</keyword>
<dbReference type="EMBL" id="CP133164">
    <property type="protein sequence ID" value="WMN20199.1"/>
    <property type="molecule type" value="Genomic_DNA"/>
</dbReference>
<feature type="transmembrane region" description="Helical" evidence="1">
    <location>
        <begin position="34"/>
        <end position="52"/>
    </location>
</feature>
<organism evidence="3 4">
    <name type="scientific">Pseudomonas piscis</name>
    <dbReference type="NCBI Taxonomy" id="2614538"/>
    <lineage>
        <taxon>Bacteria</taxon>
        <taxon>Pseudomonadati</taxon>
        <taxon>Pseudomonadota</taxon>
        <taxon>Gammaproteobacteria</taxon>
        <taxon>Pseudomonadales</taxon>
        <taxon>Pseudomonadaceae</taxon>
        <taxon>Pseudomonas</taxon>
    </lineage>
</organism>
<dbReference type="Pfam" id="PF02517">
    <property type="entry name" value="Rce1-like"/>
    <property type="match status" value="1"/>
</dbReference>
<keyword evidence="3" id="KW-0645">Protease</keyword>
<keyword evidence="1" id="KW-1133">Transmembrane helix</keyword>
<keyword evidence="1" id="KW-0472">Membrane</keyword>
<dbReference type="RefSeq" id="WP_085596590.1">
    <property type="nucleotide sequence ID" value="NZ_CP133164.1"/>
</dbReference>
<feature type="transmembrane region" description="Helical" evidence="1">
    <location>
        <begin position="72"/>
        <end position="94"/>
    </location>
</feature>
<evidence type="ECO:0000256" key="1">
    <source>
        <dbReference type="SAM" id="Phobius"/>
    </source>
</evidence>
<proteinExistence type="predicted"/>
<feature type="transmembrane region" description="Helical" evidence="1">
    <location>
        <begin position="176"/>
        <end position="200"/>
    </location>
</feature>
<dbReference type="GO" id="GO:0008233">
    <property type="term" value="F:peptidase activity"/>
    <property type="evidence" value="ECO:0007669"/>
    <property type="project" value="UniProtKB-KW"/>
</dbReference>
<protein>
    <submittedName>
        <fullName evidence="3">CPBP family glutamic-type intramembrane protease</fullName>
        <ecNumber evidence="3">3.4.-.-</ecNumber>
    </submittedName>
</protein>
<reference evidence="3 4" key="1">
    <citation type="journal article" date="2023" name="Access Microbiol">
        <title>The genome of a steinernematid-associated Pseudomonas piscis bacterium encodes the biosynthesis of insect toxins.</title>
        <authorList>
            <person name="Awori R.M."/>
            <person name="Hendre P."/>
            <person name="Amugune N.O."/>
        </authorList>
    </citation>
    <scope>NUCLEOTIDE SEQUENCE [LARGE SCALE GENOMIC DNA]</scope>
    <source>
        <strain evidence="3 4">75</strain>
    </source>
</reference>
<sequence length="240" mass="25389">MSAALALLGSYLLYLFPGLVLYALWFGLTPRHLVGLRIAILLLGFVLLRDVMTPLQLWSLGAGTQIGFIANPMVLAGLGLLSLATLACLASVAAQLWKLVVWERRGWLSGLALGLLGGMALGLPLRLHAGIDLDQATGSWLLGMALLALGGNALEEVLFRGLLQGYLEQSCAPWRAALLSALAFAACHAFLAFSVTSAGWPVLLFTLLEGLICAGLRMRHGVLAAIAAHATVIWLIAVPM</sequence>
<dbReference type="Proteomes" id="UP001237292">
    <property type="component" value="Chromosome"/>
</dbReference>
<feature type="domain" description="CAAX prenyl protease 2/Lysostaphin resistance protein A-like" evidence="2">
    <location>
        <begin position="139"/>
        <end position="232"/>
    </location>
</feature>
<dbReference type="GO" id="GO:0006508">
    <property type="term" value="P:proteolysis"/>
    <property type="evidence" value="ECO:0007669"/>
    <property type="project" value="UniProtKB-KW"/>
</dbReference>
<keyword evidence="1" id="KW-0812">Transmembrane</keyword>
<feature type="transmembrane region" description="Helical" evidence="1">
    <location>
        <begin position="220"/>
        <end position="238"/>
    </location>
</feature>
<evidence type="ECO:0000313" key="3">
    <source>
        <dbReference type="EMBL" id="WMN20199.1"/>
    </source>
</evidence>
<gene>
    <name evidence="3" type="ORF">QL104_12660</name>
</gene>
<evidence type="ECO:0000313" key="4">
    <source>
        <dbReference type="Proteomes" id="UP001237292"/>
    </source>
</evidence>
<accession>A0ABY9NNQ2</accession>
<dbReference type="InterPro" id="IPR003675">
    <property type="entry name" value="Rce1/LyrA-like_dom"/>
</dbReference>
<feature type="transmembrane region" description="Helical" evidence="1">
    <location>
        <begin position="106"/>
        <end position="125"/>
    </location>
</feature>